<evidence type="ECO:0000256" key="7">
    <source>
        <dbReference type="ARBA" id="ARBA00023306"/>
    </source>
</evidence>
<comment type="similarity">
    <text evidence="2">Belongs to the CND3 (condensin subunit 3) family.</text>
</comment>
<comment type="caution">
    <text evidence="10">The sequence shown here is derived from an EMBL/GenBank/DDBJ whole genome shotgun (WGS) entry which is preliminary data.</text>
</comment>
<dbReference type="AlphaFoldDB" id="A0A9P7S4F4"/>
<dbReference type="GeneID" id="66074780"/>
<dbReference type="OrthoDB" id="27187at2759"/>
<evidence type="ECO:0000256" key="4">
    <source>
        <dbReference type="ARBA" id="ARBA00022618"/>
    </source>
</evidence>
<feature type="compositionally biased region" description="Acidic residues" evidence="8">
    <location>
        <begin position="1082"/>
        <end position="1093"/>
    </location>
</feature>
<name>A0A9P7S4F4_9AGAR</name>
<dbReference type="Gene3D" id="1.25.10.10">
    <property type="entry name" value="Leucine-rich Repeat Variant"/>
    <property type="match status" value="1"/>
</dbReference>
<evidence type="ECO:0000256" key="1">
    <source>
        <dbReference type="ARBA" id="ARBA00004286"/>
    </source>
</evidence>
<feature type="compositionally biased region" description="Basic and acidic residues" evidence="8">
    <location>
        <begin position="555"/>
        <end position="566"/>
    </location>
</feature>
<organism evidence="10 11">
    <name type="scientific">Marasmius oreades</name>
    <name type="common">fairy-ring Marasmius</name>
    <dbReference type="NCBI Taxonomy" id="181124"/>
    <lineage>
        <taxon>Eukaryota</taxon>
        <taxon>Fungi</taxon>
        <taxon>Dikarya</taxon>
        <taxon>Basidiomycota</taxon>
        <taxon>Agaricomycotina</taxon>
        <taxon>Agaricomycetes</taxon>
        <taxon>Agaricomycetidae</taxon>
        <taxon>Agaricales</taxon>
        <taxon>Marasmiineae</taxon>
        <taxon>Marasmiaceae</taxon>
        <taxon>Marasmius</taxon>
    </lineage>
</organism>
<keyword evidence="4" id="KW-0132">Cell division</keyword>
<dbReference type="EMBL" id="CM032183">
    <property type="protein sequence ID" value="KAG7094897.1"/>
    <property type="molecule type" value="Genomic_DNA"/>
</dbReference>
<evidence type="ECO:0000256" key="6">
    <source>
        <dbReference type="ARBA" id="ARBA00023067"/>
    </source>
</evidence>
<dbReference type="PANTHER" id="PTHR14418:SF5">
    <property type="entry name" value="CONDENSIN COMPLEX SUBUNIT 3"/>
    <property type="match status" value="1"/>
</dbReference>
<feature type="compositionally biased region" description="Acidic residues" evidence="8">
    <location>
        <begin position="529"/>
        <end position="544"/>
    </location>
</feature>
<dbReference type="InterPro" id="IPR025977">
    <property type="entry name" value="Cnd3_C"/>
</dbReference>
<dbReference type="GO" id="GO:0051301">
    <property type="term" value="P:cell division"/>
    <property type="evidence" value="ECO:0007669"/>
    <property type="project" value="UniProtKB-KW"/>
</dbReference>
<evidence type="ECO:0000259" key="9">
    <source>
        <dbReference type="Pfam" id="PF12719"/>
    </source>
</evidence>
<evidence type="ECO:0000256" key="3">
    <source>
        <dbReference type="ARBA" id="ARBA00022454"/>
    </source>
</evidence>
<evidence type="ECO:0000256" key="5">
    <source>
        <dbReference type="ARBA" id="ARBA00022776"/>
    </source>
</evidence>
<accession>A0A9P7S4F4</accession>
<feature type="compositionally biased region" description="Polar residues" evidence="8">
    <location>
        <begin position="1059"/>
        <end position="1080"/>
    </location>
</feature>
<comment type="subcellular location">
    <subcellularLocation>
        <location evidence="1">Chromosome</location>
    </subcellularLocation>
</comment>
<dbReference type="InterPro" id="IPR027165">
    <property type="entry name" value="CND3"/>
</dbReference>
<reference evidence="10" key="1">
    <citation type="journal article" date="2021" name="Genome Biol. Evol.">
        <title>The assembled and annotated genome of the fairy-ring fungus Marasmius oreades.</title>
        <authorList>
            <person name="Hiltunen M."/>
            <person name="Ament-Velasquez S.L."/>
            <person name="Johannesson H."/>
        </authorList>
    </citation>
    <scope>NUCLEOTIDE SEQUENCE</scope>
    <source>
        <strain evidence="10">03SP1</strain>
    </source>
</reference>
<keyword evidence="5" id="KW-0498">Mitosis</keyword>
<dbReference type="RefSeq" id="XP_043011367.1">
    <property type="nucleotide sequence ID" value="XM_043150280.1"/>
</dbReference>
<feature type="region of interest" description="Disordered" evidence="8">
    <location>
        <begin position="948"/>
        <end position="1100"/>
    </location>
</feature>
<proteinExistence type="inferred from homology"/>
<dbReference type="GO" id="GO:0007076">
    <property type="term" value="P:mitotic chromosome condensation"/>
    <property type="evidence" value="ECO:0007669"/>
    <property type="project" value="InterPro"/>
</dbReference>
<gene>
    <name evidence="10" type="ORF">E1B28_005704</name>
</gene>
<evidence type="ECO:0000313" key="10">
    <source>
        <dbReference type="EMBL" id="KAG7094897.1"/>
    </source>
</evidence>
<dbReference type="Pfam" id="PF12719">
    <property type="entry name" value="Cnd3"/>
    <property type="match status" value="1"/>
</dbReference>
<evidence type="ECO:0000313" key="11">
    <source>
        <dbReference type="Proteomes" id="UP001049176"/>
    </source>
</evidence>
<evidence type="ECO:0000256" key="2">
    <source>
        <dbReference type="ARBA" id="ARBA00006533"/>
    </source>
</evidence>
<dbReference type="SUPFAM" id="SSF48371">
    <property type="entry name" value="ARM repeat"/>
    <property type="match status" value="1"/>
</dbReference>
<dbReference type="GO" id="GO:0000793">
    <property type="term" value="C:condensed chromosome"/>
    <property type="evidence" value="ECO:0007669"/>
    <property type="project" value="TreeGrafter"/>
</dbReference>
<dbReference type="PANTHER" id="PTHR14418">
    <property type="entry name" value="CONDENSIN COMPLEX SUBUNIT 3-RELATED"/>
    <property type="match status" value="1"/>
</dbReference>
<protein>
    <recommendedName>
        <fullName evidence="9">Nuclear condensin complex subunit 3 C-terminal domain-containing protein</fullName>
    </recommendedName>
</protein>
<keyword evidence="11" id="KW-1185">Reference proteome</keyword>
<dbReference type="InterPro" id="IPR016024">
    <property type="entry name" value="ARM-type_fold"/>
</dbReference>
<keyword evidence="3" id="KW-0158">Chromosome</keyword>
<dbReference type="KEGG" id="more:E1B28_005704"/>
<dbReference type="InterPro" id="IPR011989">
    <property type="entry name" value="ARM-like"/>
</dbReference>
<sequence>MPGRVVDRSSILQKMASEIRKIFDQAQGNVHTHQKNIIALHKIHAQAVSLTEPHVNSRGEAGTRVFGEKAFKNEILFMLCKVMGVKKGAAPADRIVKFVGGYIQYMNAKAANSLSEDDEEEDEVALMNMDTAASRFTESIVKYLIDNGFLAKDKTVRYRAAQICAEIVSGLGEIDQDLYDELQGALQQRITDKETSVRVQAGIALCKFARTEDPEDGKLLEMMIESLAHDDAAEVRRAILMNIPITKVSLCAVLDRTKDTDTSIRKLVYSHVLTRDIGETHPERFSISQRELICRNGLGDRDEGVKAAAADLLALWLDVSSDAKSEEGTDEVDRLAELLKKFDLGEAKVANDVLLNLFRERAEIFQGIKIDASFWDSLTPERMFLVQVFVQYCKSSKDIKDHNRLDDALPEVTALAFRIQDAYHRLFTLIRDEEVGYIDRAPDNEGREDERDACEVILEEMLKLAVNLDYQDEMGRRKMHTLIAGLLKEEGLPDKHVARCLDVLATISSSEGDLIRRVVEIIQDIQDPPTEDEEVPITESDPDANSDQPPSTRTRSREDMTPAEQERHDAMTLTCLTLLQGCLERVEKALEHNPSLDGLIMSLVIPCVSRQELAFREKGIICLGLICCISKRMAKKSIPLFRDNFKTSSEEVKIVMLQGLFDLLMVYKREIILDGDPHGAEKYARFFSDMLDREESPRIQALICTGLAKLMLSGILVDDMILKDLVLSYFSPYTANNHPLRQCLDYFMRCFCYSSQDSQALMQSIVVQTLANLCEVECHDKDEDEEMVSSVKIGEILLVWTNPEYIYGGKGDPCIQFEMALQFARVLSDSKFVFKSASDSGEIELFSRKRTEDEKQILLQLLHKALFQLLPKLHLPDAVDDDKVKELKVKMDIIHARRPPRETSAKNALNKFVNTLAKKYEEQLKDFDEEDWLNMTKNQLILDEVNAIFPDDDEDPPAEKKGRKRRSMSVVSTATDGEEVSNRTGKGQARPKKRRVSTSDDEESYDGNTERGGSTPPASSAPTRTMPKRAATRRPVLEPTLSRLEFEEEEEEEEAATPRLSNRTSGTSQRNSSATTTVNDSLFDDDEEEEDEVSILLAEG</sequence>
<keyword evidence="7" id="KW-0131">Cell cycle</keyword>
<dbReference type="Proteomes" id="UP001049176">
    <property type="component" value="Chromosome 3"/>
</dbReference>
<feature type="domain" description="Nuclear condensin complex subunit 3 C-terminal" evidence="9">
    <location>
        <begin position="575"/>
        <end position="852"/>
    </location>
</feature>
<keyword evidence="6" id="KW-0226">DNA condensation</keyword>
<feature type="compositionally biased region" description="Acidic residues" evidence="8">
    <location>
        <begin position="1046"/>
        <end position="1055"/>
    </location>
</feature>
<evidence type="ECO:0000256" key="8">
    <source>
        <dbReference type="SAM" id="MobiDB-lite"/>
    </source>
</evidence>
<feature type="region of interest" description="Disordered" evidence="8">
    <location>
        <begin position="525"/>
        <end position="566"/>
    </location>
</feature>
<dbReference type="GO" id="GO:0000796">
    <property type="term" value="C:condensin complex"/>
    <property type="evidence" value="ECO:0007669"/>
    <property type="project" value="InterPro"/>
</dbReference>